<protein>
    <submittedName>
        <fullName evidence="2">Uncharacterized protein</fullName>
    </submittedName>
</protein>
<dbReference type="EMBL" id="ML975335">
    <property type="protein sequence ID" value="KAF1832573.1"/>
    <property type="molecule type" value="Genomic_DNA"/>
</dbReference>
<evidence type="ECO:0000256" key="1">
    <source>
        <dbReference type="SAM" id="MobiDB-lite"/>
    </source>
</evidence>
<keyword evidence="3" id="KW-1185">Reference proteome</keyword>
<dbReference type="Proteomes" id="UP000800040">
    <property type="component" value="Unassembled WGS sequence"/>
</dbReference>
<evidence type="ECO:0000313" key="2">
    <source>
        <dbReference type="EMBL" id="KAF1832573.1"/>
    </source>
</evidence>
<reference evidence="2" key="1">
    <citation type="submission" date="2020-01" db="EMBL/GenBank/DDBJ databases">
        <authorList>
            <consortium name="DOE Joint Genome Institute"/>
            <person name="Haridas S."/>
            <person name="Albert R."/>
            <person name="Binder M."/>
            <person name="Bloem J."/>
            <person name="Labutti K."/>
            <person name="Salamov A."/>
            <person name="Andreopoulos B."/>
            <person name="Baker S.E."/>
            <person name="Barry K."/>
            <person name="Bills G."/>
            <person name="Bluhm B.H."/>
            <person name="Cannon C."/>
            <person name="Castanera R."/>
            <person name="Culley D.E."/>
            <person name="Daum C."/>
            <person name="Ezra D."/>
            <person name="Gonzalez J.B."/>
            <person name="Henrissat B."/>
            <person name="Kuo A."/>
            <person name="Liang C."/>
            <person name="Lipzen A."/>
            <person name="Lutzoni F."/>
            <person name="Magnuson J."/>
            <person name="Mondo S."/>
            <person name="Nolan M."/>
            <person name="Ohm R."/>
            <person name="Pangilinan J."/>
            <person name="Park H.-J."/>
            <person name="Ramirez L."/>
            <person name="Alfaro M."/>
            <person name="Sun H."/>
            <person name="Tritt A."/>
            <person name="Yoshinaga Y."/>
            <person name="Zwiers L.-H."/>
            <person name="Turgeon B.G."/>
            <person name="Goodwin S.B."/>
            <person name="Spatafora J.W."/>
            <person name="Crous P.W."/>
            <person name="Grigoriev I.V."/>
        </authorList>
    </citation>
    <scope>NUCLEOTIDE SEQUENCE</scope>
    <source>
        <strain evidence="2">P77</strain>
    </source>
</reference>
<proteinExistence type="predicted"/>
<accession>A0A6A5KGQ5</accession>
<dbReference type="AlphaFoldDB" id="A0A6A5KGQ5"/>
<sequence>MSSDPREATHCLHRCWPVREAKANTLFYWPRCFRRLRCRLGLVIAAASYGRYLLLDGQSMMVHPSSSRGQITTGAGKNSAPKSLLGIHILFQRATRPARISTCGASSLCCGRLVVTGRWSGLGRISVIYTHSSQRRKATDATSAKHKRFGRRTNPGPRKPEGIHRTFLAWVS</sequence>
<feature type="region of interest" description="Disordered" evidence="1">
    <location>
        <begin position="136"/>
        <end position="162"/>
    </location>
</feature>
<gene>
    <name evidence="2" type="ORF">BDW02DRAFT_419935</name>
</gene>
<name>A0A6A5KGQ5_9PLEO</name>
<organism evidence="2 3">
    <name type="scientific">Decorospora gaudefroyi</name>
    <dbReference type="NCBI Taxonomy" id="184978"/>
    <lineage>
        <taxon>Eukaryota</taxon>
        <taxon>Fungi</taxon>
        <taxon>Dikarya</taxon>
        <taxon>Ascomycota</taxon>
        <taxon>Pezizomycotina</taxon>
        <taxon>Dothideomycetes</taxon>
        <taxon>Pleosporomycetidae</taxon>
        <taxon>Pleosporales</taxon>
        <taxon>Pleosporineae</taxon>
        <taxon>Pleosporaceae</taxon>
        <taxon>Decorospora</taxon>
    </lineage>
</organism>
<evidence type="ECO:0000313" key="3">
    <source>
        <dbReference type="Proteomes" id="UP000800040"/>
    </source>
</evidence>